<comment type="caution">
    <text evidence="1">The sequence shown here is derived from an EMBL/GenBank/DDBJ whole genome shotgun (WGS) entry which is preliminary data.</text>
</comment>
<keyword evidence="2" id="KW-1185">Reference proteome</keyword>
<feature type="non-terminal residue" evidence="1">
    <location>
        <position position="71"/>
    </location>
</feature>
<gene>
    <name evidence="1" type="ORF">FWILDA_LOCUS17651</name>
</gene>
<evidence type="ECO:0000313" key="2">
    <source>
        <dbReference type="Proteomes" id="UP001153678"/>
    </source>
</evidence>
<dbReference type="EMBL" id="CAMKVN010014536">
    <property type="protein sequence ID" value="CAI2196580.1"/>
    <property type="molecule type" value="Genomic_DNA"/>
</dbReference>
<organism evidence="1 2">
    <name type="scientific">Funneliformis geosporum</name>
    <dbReference type="NCBI Taxonomy" id="1117311"/>
    <lineage>
        <taxon>Eukaryota</taxon>
        <taxon>Fungi</taxon>
        <taxon>Fungi incertae sedis</taxon>
        <taxon>Mucoromycota</taxon>
        <taxon>Glomeromycotina</taxon>
        <taxon>Glomeromycetes</taxon>
        <taxon>Glomerales</taxon>
        <taxon>Glomeraceae</taxon>
        <taxon>Funneliformis</taxon>
    </lineage>
</organism>
<proteinExistence type="predicted"/>
<dbReference type="OrthoDB" id="2433275at2759"/>
<sequence length="71" mass="8347">MGLSKRLDDKYPLFQNLSRSYLEHFESKAALLNRKVDFYNSITYTIIEDKQDPIRLKVHVGDIVELSKESE</sequence>
<name>A0A9W4T8P9_9GLOM</name>
<dbReference type="AlphaFoldDB" id="A0A9W4T8P9"/>
<reference evidence="1" key="1">
    <citation type="submission" date="2022-08" db="EMBL/GenBank/DDBJ databases">
        <authorList>
            <person name="Kallberg Y."/>
            <person name="Tangrot J."/>
            <person name="Rosling A."/>
        </authorList>
    </citation>
    <scope>NUCLEOTIDE SEQUENCE</scope>
    <source>
        <strain evidence="1">Wild A</strain>
    </source>
</reference>
<accession>A0A9W4T8P9</accession>
<evidence type="ECO:0000313" key="1">
    <source>
        <dbReference type="EMBL" id="CAI2196580.1"/>
    </source>
</evidence>
<dbReference type="Proteomes" id="UP001153678">
    <property type="component" value="Unassembled WGS sequence"/>
</dbReference>
<protein>
    <submittedName>
        <fullName evidence="1">10302_t:CDS:1</fullName>
    </submittedName>
</protein>